<keyword evidence="4 5" id="KW-0012">Acyltransferase</keyword>
<dbReference type="InterPro" id="IPR007472">
    <property type="entry name" value="N-end_Aminoacyl_Trfase_C"/>
</dbReference>
<feature type="region of interest" description="Disordered" evidence="6">
    <location>
        <begin position="1"/>
        <end position="68"/>
    </location>
</feature>
<gene>
    <name evidence="9" type="ORF">CAOG_008778</name>
</gene>
<dbReference type="EC" id="2.3.2.8" evidence="5"/>
<dbReference type="InterPro" id="IPR007471">
    <property type="entry name" value="N-end_Aminoacyl_Trfase_N"/>
</dbReference>
<dbReference type="OrthoDB" id="74183at2759"/>
<evidence type="ECO:0000259" key="8">
    <source>
        <dbReference type="Pfam" id="PF04377"/>
    </source>
</evidence>
<dbReference type="PANTHER" id="PTHR21367">
    <property type="entry name" value="ARGININE-TRNA-PROTEIN TRANSFERASE 1"/>
    <property type="match status" value="1"/>
</dbReference>
<proteinExistence type="inferred from homology"/>
<evidence type="ECO:0000256" key="5">
    <source>
        <dbReference type="PIRNR" id="PIRNR037207"/>
    </source>
</evidence>
<evidence type="ECO:0000256" key="1">
    <source>
        <dbReference type="ARBA" id="ARBA00009991"/>
    </source>
</evidence>
<evidence type="ECO:0000313" key="9">
    <source>
        <dbReference type="EMBL" id="KJE93653.1"/>
    </source>
</evidence>
<dbReference type="InterPro" id="IPR017137">
    <property type="entry name" value="Arg-tRNA-P_Trfase_1_euk"/>
</dbReference>
<feature type="compositionally biased region" description="Polar residues" evidence="6">
    <location>
        <begin position="225"/>
        <end position="234"/>
    </location>
</feature>
<dbReference type="STRING" id="595528.A0A0D2WR85"/>
<evidence type="ECO:0000256" key="4">
    <source>
        <dbReference type="ARBA" id="ARBA00023315"/>
    </source>
</evidence>
<feature type="compositionally biased region" description="Low complexity" evidence="6">
    <location>
        <begin position="1"/>
        <end position="23"/>
    </location>
</feature>
<comment type="catalytic activity">
    <reaction evidence="5">
        <text>an N-terminal L-alpha-aminoacyl-[protein] + L-arginyl-tRNA(Arg) = an N-terminal L-arginyl-L-aminoacyl-[protein] + tRNA(Arg) + H(+)</text>
        <dbReference type="Rhea" id="RHEA:10208"/>
        <dbReference type="Rhea" id="RHEA-COMP:9658"/>
        <dbReference type="Rhea" id="RHEA-COMP:9673"/>
        <dbReference type="Rhea" id="RHEA-COMP:10636"/>
        <dbReference type="Rhea" id="RHEA-COMP:10638"/>
        <dbReference type="ChEBI" id="CHEBI:15378"/>
        <dbReference type="ChEBI" id="CHEBI:78442"/>
        <dbReference type="ChEBI" id="CHEBI:78513"/>
        <dbReference type="ChEBI" id="CHEBI:78597"/>
        <dbReference type="ChEBI" id="CHEBI:83562"/>
        <dbReference type="EC" id="2.3.2.8"/>
    </reaction>
</comment>
<evidence type="ECO:0000256" key="6">
    <source>
        <dbReference type="SAM" id="MobiDB-lite"/>
    </source>
</evidence>
<organism evidence="9 10">
    <name type="scientific">Capsaspora owczarzaki (strain ATCC 30864)</name>
    <dbReference type="NCBI Taxonomy" id="595528"/>
    <lineage>
        <taxon>Eukaryota</taxon>
        <taxon>Filasterea</taxon>
        <taxon>Capsaspora</taxon>
    </lineage>
</organism>
<dbReference type="PANTHER" id="PTHR21367:SF1">
    <property type="entry name" value="ARGINYL-TRNA--PROTEIN TRANSFERASE 1"/>
    <property type="match status" value="1"/>
</dbReference>
<dbReference type="PIRSF" id="PIRSF037207">
    <property type="entry name" value="ATE1_euk"/>
    <property type="match status" value="1"/>
</dbReference>
<keyword evidence="10" id="KW-1185">Reference proteome</keyword>
<accession>A0A0D2WR85</accession>
<dbReference type="InterPro" id="IPR030700">
    <property type="entry name" value="N-end_Aminoacyl_Trfase"/>
</dbReference>
<feature type="domain" description="N-end aminoacyl transferase N-terminal" evidence="7">
    <location>
        <begin position="79"/>
        <end position="154"/>
    </location>
</feature>
<feature type="compositionally biased region" description="Low complexity" evidence="6">
    <location>
        <begin position="213"/>
        <end position="224"/>
    </location>
</feature>
<feature type="region of interest" description="Disordered" evidence="6">
    <location>
        <begin position="171"/>
        <end position="244"/>
    </location>
</feature>
<feature type="compositionally biased region" description="Low complexity" evidence="6">
    <location>
        <begin position="39"/>
        <end position="53"/>
    </location>
</feature>
<dbReference type="GO" id="GO:0004057">
    <property type="term" value="F:arginyl-tRNA--protein transferase activity"/>
    <property type="evidence" value="ECO:0007669"/>
    <property type="project" value="UniProtKB-EC"/>
</dbReference>
<sequence>MEAVSAPGPSPATATATATAASAKGKNKRSEATAKPKQAADATTVSGATTAATHQPPPPKKPSSSLPRSVVSLEGLYGSDCGYCDQKGKIAPDSKNYGAHAHLLLCDDYQAMIDCGWRRSGKFLYKPQLESTCCVLYTIRCDATNIALHHSHKKHIKRIAKYLRTGVGLGDHTDSDGEEEGEAAKADSSDMNQHERKQSELFQAKSMSLSPDTTSETTASVAASNDSPTPSTGAAPQPVPPTPMATTLEDILAVRASKKARNQPRSLESLMSELTAPDNKHKLEVSLVPSSFSDEEYALYLKYQSTIHKDHPTRSSYKRFLCDSPLVPTITQPDYTTCVPQPSVGYGSFHQQYRIDGVLVAVGVIDLLPHCLSSVYFFYDPVYAKLGLGVFSALYEQYTIRQLVRTTPSLRYQYLGYYLHTCQKMRYKGQYAPSELQCPESFEWFPLAQCVPKLEASPYARLNPIPGDNLIARAKIATVKLAGLQVQIGQSRYEFETLLKAGILPVDLIRLIKHFAVLVSPQQMTDRFVLFVNAR</sequence>
<dbReference type="RefSeq" id="XP_011270408.1">
    <property type="nucleotide sequence ID" value="XM_011272106.1"/>
</dbReference>
<dbReference type="Proteomes" id="UP000008743">
    <property type="component" value="Unassembled WGS sequence"/>
</dbReference>
<evidence type="ECO:0000256" key="3">
    <source>
        <dbReference type="ARBA" id="ARBA00022786"/>
    </source>
</evidence>
<reference evidence="10" key="1">
    <citation type="submission" date="2011-02" db="EMBL/GenBank/DDBJ databases">
        <title>The Genome Sequence of Capsaspora owczarzaki ATCC 30864.</title>
        <authorList>
            <person name="Russ C."/>
            <person name="Cuomo C."/>
            <person name="Burger G."/>
            <person name="Gray M.W."/>
            <person name="Holland P.W.H."/>
            <person name="King N."/>
            <person name="Lang F.B.F."/>
            <person name="Roger A.J."/>
            <person name="Ruiz-Trillo I."/>
            <person name="Young S.K."/>
            <person name="Zeng Q."/>
            <person name="Gargeya S."/>
            <person name="Alvarado L."/>
            <person name="Berlin A."/>
            <person name="Chapman S.B."/>
            <person name="Chen Z."/>
            <person name="Freedman E."/>
            <person name="Gellesch M."/>
            <person name="Goldberg J."/>
            <person name="Griggs A."/>
            <person name="Gujja S."/>
            <person name="Heilman E."/>
            <person name="Heiman D."/>
            <person name="Howarth C."/>
            <person name="Mehta T."/>
            <person name="Neiman D."/>
            <person name="Pearson M."/>
            <person name="Roberts A."/>
            <person name="Saif S."/>
            <person name="Shea T."/>
            <person name="Shenoy N."/>
            <person name="Sisk P."/>
            <person name="Stolte C."/>
            <person name="Sykes S."/>
            <person name="White J."/>
            <person name="Yandava C."/>
            <person name="Haas B."/>
            <person name="Nusbaum C."/>
            <person name="Birren B."/>
        </authorList>
    </citation>
    <scope>NUCLEOTIDE SEQUENCE</scope>
    <source>
        <strain evidence="10">ATCC 30864</strain>
    </source>
</reference>
<evidence type="ECO:0000313" key="10">
    <source>
        <dbReference type="Proteomes" id="UP000008743"/>
    </source>
</evidence>
<name>A0A0D2WR85_CAPO3</name>
<feature type="domain" description="N-end rule aminoacyl transferase C-terminal" evidence="8">
    <location>
        <begin position="295"/>
        <end position="438"/>
    </location>
</feature>
<dbReference type="AlphaFoldDB" id="A0A0D2WR85"/>
<evidence type="ECO:0000256" key="2">
    <source>
        <dbReference type="ARBA" id="ARBA00022679"/>
    </source>
</evidence>
<dbReference type="GO" id="GO:0005737">
    <property type="term" value="C:cytoplasm"/>
    <property type="evidence" value="ECO:0007669"/>
    <property type="project" value="TreeGrafter"/>
</dbReference>
<dbReference type="InParanoid" id="A0A0D2WR85"/>
<dbReference type="EMBL" id="KE346365">
    <property type="protein sequence ID" value="KJE93653.1"/>
    <property type="molecule type" value="Genomic_DNA"/>
</dbReference>
<evidence type="ECO:0000259" key="7">
    <source>
        <dbReference type="Pfam" id="PF04376"/>
    </source>
</evidence>
<dbReference type="PhylomeDB" id="A0A0D2WR85"/>
<feature type="compositionally biased region" description="Basic and acidic residues" evidence="6">
    <location>
        <begin position="182"/>
        <end position="199"/>
    </location>
</feature>
<comment type="similarity">
    <text evidence="1 5">Belongs to the R-transferase family.</text>
</comment>
<keyword evidence="2 5" id="KW-0808">Transferase</keyword>
<dbReference type="Pfam" id="PF04377">
    <property type="entry name" value="ATE_C"/>
    <property type="match status" value="1"/>
</dbReference>
<dbReference type="Pfam" id="PF04376">
    <property type="entry name" value="ATE_N"/>
    <property type="match status" value="1"/>
</dbReference>
<comment type="function">
    <text evidence="5">Involved in the post-translational conjugation of arginine to the N-terminal aspartate or glutamate of a protein. This arginylation is required for degradation of the protein via the ubiquitin pathway.</text>
</comment>
<keyword evidence="3 5" id="KW-0833">Ubl conjugation pathway</keyword>
<dbReference type="FunCoup" id="A0A0D2WR85">
    <property type="interactions" value="580"/>
</dbReference>
<protein>
    <recommendedName>
        <fullName evidence="5">Arginyl-tRNA--protein transferase 1</fullName>
        <shortName evidence="5">Arginyltransferase 1</shortName>
        <shortName evidence="5">R-transferase 1</shortName>
        <ecNumber evidence="5">2.3.2.8</ecNumber>
    </recommendedName>
    <alternativeName>
        <fullName evidence="5">Arginine-tRNA--protein transferase 1</fullName>
    </alternativeName>
</protein>